<dbReference type="AlphaFoldDB" id="A0A368XNM7"/>
<dbReference type="OrthoDB" id="9814063at2"/>
<dbReference type="CDD" id="cd13922">
    <property type="entry name" value="Azurin"/>
    <property type="match status" value="1"/>
</dbReference>
<proteinExistence type="predicted"/>
<dbReference type="RefSeq" id="WP_114470154.1">
    <property type="nucleotide sequence ID" value="NZ_QPJK01000007.1"/>
</dbReference>
<dbReference type="GO" id="GO:0042597">
    <property type="term" value="C:periplasmic space"/>
    <property type="evidence" value="ECO:0007669"/>
    <property type="project" value="UniProtKB-SubCell"/>
</dbReference>
<dbReference type="InterPro" id="IPR050845">
    <property type="entry name" value="Cu-binding_ET"/>
</dbReference>
<dbReference type="InterPro" id="IPR014068">
    <property type="entry name" value="Azurin"/>
</dbReference>
<evidence type="ECO:0000256" key="4">
    <source>
        <dbReference type="ARBA" id="ARBA00022764"/>
    </source>
</evidence>
<dbReference type="Pfam" id="PF00127">
    <property type="entry name" value="Copper-bind"/>
    <property type="match status" value="1"/>
</dbReference>
<accession>A0A368XNM7</accession>
<organism evidence="10 11">
    <name type="scientific">Pseudorhodoferax soli</name>
    <dbReference type="NCBI Taxonomy" id="545864"/>
    <lineage>
        <taxon>Bacteria</taxon>
        <taxon>Pseudomonadati</taxon>
        <taxon>Pseudomonadota</taxon>
        <taxon>Betaproteobacteria</taxon>
        <taxon>Burkholderiales</taxon>
        <taxon>Comamonadaceae</taxon>
    </lineage>
</organism>
<dbReference type="NCBIfam" id="TIGR02695">
    <property type="entry name" value="azurin"/>
    <property type="match status" value="1"/>
</dbReference>
<evidence type="ECO:0000256" key="5">
    <source>
        <dbReference type="ARBA" id="ARBA00022982"/>
    </source>
</evidence>
<keyword evidence="6 8" id="KW-0186">Copper</keyword>
<evidence type="ECO:0000256" key="8">
    <source>
        <dbReference type="RuleBase" id="RU363017"/>
    </source>
</evidence>
<evidence type="ECO:0000256" key="3">
    <source>
        <dbReference type="ARBA" id="ARBA00022723"/>
    </source>
</evidence>
<evidence type="ECO:0000256" key="1">
    <source>
        <dbReference type="ARBA" id="ARBA00004418"/>
    </source>
</evidence>
<keyword evidence="7" id="KW-1015">Disulfide bond</keyword>
<keyword evidence="5 8" id="KW-0249">Electron transport</keyword>
<dbReference type="Gene3D" id="2.60.40.420">
    <property type="entry name" value="Cupredoxins - blue copper proteins"/>
    <property type="match status" value="1"/>
</dbReference>
<dbReference type="GO" id="GO:0005507">
    <property type="term" value="F:copper ion binding"/>
    <property type="evidence" value="ECO:0007669"/>
    <property type="project" value="UniProtKB-UniRule"/>
</dbReference>
<dbReference type="InterPro" id="IPR008972">
    <property type="entry name" value="Cupredoxin"/>
</dbReference>
<keyword evidence="11" id="KW-1185">Reference proteome</keyword>
<evidence type="ECO:0000313" key="11">
    <source>
        <dbReference type="Proteomes" id="UP000252884"/>
    </source>
</evidence>
<protein>
    <recommendedName>
        <fullName evidence="8">Azurin</fullName>
    </recommendedName>
</protein>
<evidence type="ECO:0000256" key="6">
    <source>
        <dbReference type="ARBA" id="ARBA00023008"/>
    </source>
</evidence>
<keyword evidence="4 8" id="KW-0574">Periplasm</keyword>
<evidence type="ECO:0000256" key="7">
    <source>
        <dbReference type="ARBA" id="ARBA00023157"/>
    </source>
</evidence>
<comment type="function">
    <text evidence="8">Transfers electrons from cytochrome c551 to cytochrome oxidase.</text>
</comment>
<dbReference type="InterPro" id="IPR000923">
    <property type="entry name" value="BlueCu_1"/>
</dbReference>
<evidence type="ECO:0000259" key="9">
    <source>
        <dbReference type="Pfam" id="PF00127"/>
    </source>
</evidence>
<dbReference type="PROSITE" id="PS00196">
    <property type="entry name" value="COPPER_BLUE"/>
    <property type="match status" value="1"/>
</dbReference>
<comment type="caution">
    <text evidence="10">The sequence shown here is derived from an EMBL/GenBank/DDBJ whole genome shotgun (WGS) entry which is preliminary data.</text>
</comment>
<keyword evidence="3 8" id="KW-0479">Metal-binding</keyword>
<dbReference type="PANTHER" id="PTHR38439">
    <property type="entry name" value="AURACYANIN-B"/>
    <property type="match status" value="1"/>
</dbReference>
<dbReference type="PANTHER" id="PTHR38439:SF2">
    <property type="entry name" value="OUTER MEMBRANE PROTEIN H.8"/>
    <property type="match status" value="1"/>
</dbReference>
<gene>
    <name evidence="10" type="ORF">DES41_107139</name>
</gene>
<name>A0A368XNM7_9BURK</name>
<reference evidence="10 11" key="1">
    <citation type="submission" date="2018-07" db="EMBL/GenBank/DDBJ databases">
        <title>Genomic Encyclopedia of Type Strains, Phase IV (KMG-IV): sequencing the most valuable type-strain genomes for metagenomic binning, comparative biology and taxonomic classification.</title>
        <authorList>
            <person name="Goeker M."/>
        </authorList>
    </citation>
    <scope>NUCLEOTIDE SEQUENCE [LARGE SCALE GENOMIC DNA]</scope>
    <source>
        <strain evidence="10 11">DSM 21634</strain>
    </source>
</reference>
<dbReference type="GO" id="GO:0009055">
    <property type="term" value="F:electron transfer activity"/>
    <property type="evidence" value="ECO:0007669"/>
    <property type="project" value="InterPro"/>
</dbReference>
<feature type="signal peptide" evidence="8">
    <location>
        <begin position="1"/>
        <end position="25"/>
    </location>
</feature>
<dbReference type="SUPFAM" id="SSF49503">
    <property type="entry name" value="Cupredoxins"/>
    <property type="match status" value="1"/>
</dbReference>
<feature type="domain" description="Blue (type 1) copper" evidence="9">
    <location>
        <begin position="27"/>
        <end position="152"/>
    </location>
</feature>
<keyword evidence="8" id="KW-0732">Signal</keyword>
<keyword evidence="2 8" id="KW-0813">Transport</keyword>
<dbReference type="Proteomes" id="UP000252884">
    <property type="component" value="Unassembled WGS sequence"/>
</dbReference>
<sequence length="154" mass="15715">MKLISQIAATVGAVSCLALVSPAMAADCATTVESNDAMQFNVKSIAVPKSCKTFAITLKHVGKLPVAAMGHNLVIAAANDLSAVASDGIAAGLGNDYLKAGDKRVIAHTKMLGGGMSDTLQLQTDQLKAGTAYSFFCSFPGHSALMKGALTLSN</sequence>
<comment type="subcellular location">
    <subcellularLocation>
        <location evidence="1 8">Periplasm</location>
    </subcellularLocation>
</comment>
<dbReference type="PROSITE" id="PS51257">
    <property type="entry name" value="PROKAR_LIPOPROTEIN"/>
    <property type="match status" value="1"/>
</dbReference>
<dbReference type="EMBL" id="QPJK01000007">
    <property type="protein sequence ID" value="RCW68618.1"/>
    <property type="molecule type" value="Genomic_DNA"/>
</dbReference>
<evidence type="ECO:0000313" key="10">
    <source>
        <dbReference type="EMBL" id="RCW68618.1"/>
    </source>
</evidence>
<feature type="chain" id="PRO_5016479490" description="Azurin" evidence="8">
    <location>
        <begin position="26"/>
        <end position="154"/>
    </location>
</feature>
<dbReference type="InterPro" id="IPR028871">
    <property type="entry name" value="BlueCu_1_BS"/>
</dbReference>
<evidence type="ECO:0000256" key="2">
    <source>
        <dbReference type="ARBA" id="ARBA00022448"/>
    </source>
</evidence>